<feature type="region of interest" description="Disordered" evidence="5">
    <location>
        <begin position="150"/>
        <end position="175"/>
    </location>
</feature>
<dbReference type="GO" id="GO:0046961">
    <property type="term" value="F:proton-transporting ATPase activity, rotational mechanism"/>
    <property type="evidence" value="ECO:0007669"/>
    <property type="project" value="InterPro"/>
</dbReference>
<evidence type="ECO:0000256" key="4">
    <source>
        <dbReference type="ARBA" id="ARBA00045737"/>
    </source>
</evidence>
<keyword evidence="3" id="KW-0406">Ion transport</keyword>
<proteinExistence type="inferred from homology"/>
<feature type="compositionally biased region" description="Low complexity" evidence="5">
    <location>
        <begin position="287"/>
        <end position="307"/>
    </location>
</feature>
<feature type="compositionally biased region" description="Polar residues" evidence="5">
    <location>
        <begin position="271"/>
        <end position="286"/>
    </location>
</feature>
<comment type="similarity">
    <text evidence="1">Belongs to the V-ATPase D subunit family.</text>
</comment>
<keyword evidence="2" id="KW-0813">Transport</keyword>
<gene>
    <name evidence="6" type="ORF">EEDITHA_LOCUS746</name>
</gene>
<feature type="compositionally biased region" description="Low complexity" evidence="5">
    <location>
        <begin position="159"/>
        <end position="168"/>
    </location>
</feature>
<comment type="caution">
    <text evidence="6">The sequence shown here is derived from an EMBL/GenBank/DDBJ whole genome shotgun (WGS) entry which is preliminary data.</text>
</comment>
<dbReference type="InterPro" id="IPR002699">
    <property type="entry name" value="V_ATPase_D"/>
</dbReference>
<dbReference type="Gene3D" id="1.10.287.3240">
    <property type="match status" value="1"/>
</dbReference>
<evidence type="ECO:0000313" key="6">
    <source>
        <dbReference type="EMBL" id="CAH2084146.1"/>
    </source>
</evidence>
<organism evidence="6 7">
    <name type="scientific">Euphydryas editha</name>
    <name type="common">Edith's checkerspot</name>
    <dbReference type="NCBI Taxonomy" id="104508"/>
    <lineage>
        <taxon>Eukaryota</taxon>
        <taxon>Metazoa</taxon>
        <taxon>Ecdysozoa</taxon>
        <taxon>Arthropoda</taxon>
        <taxon>Hexapoda</taxon>
        <taxon>Insecta</taxon>
        <taxon>Pterygota</taxon>
        <taxon>Neoptera</taxon>
        <taxon>Endopterygota</taxon>
        <taxon>Lepidoptera</taxon>
        <taxon>Glossata</taxon>
        <taxon>Ditrysia</taxon>
        <taxon>Papilionoidea</taxon>
        <taxon>Nymphalidae</taxon>
        <taxon>Nymphalinae</taxon>
        <taxon>Euphydryas</taxon>
    </lineage>
</organism>
<sequence length="389" mass="43795">MNVLAKIVIPKTNVTMGYINNELEELAREEFFRLKKVLEIKRKMYGGKEKKKGKPEDLPICETCTKDIPVCETCMVEEEQDKISKDAIESEEGEPKILEEDKSLKLQEIEKLIKQLNEIVDVTKEIGDKGLVDVSVDEFIKTAEELREKLGQKSDIQQEESQSLPSDSSLEEESNTLCDACRAKYNDEQREKQSDKMSVGTQPSCSSQCSRETVQFKQSSSPSLSDNDSDSDLGTFETEYKEITKIIKTKNKDGSITIKKKVVKVEKETKSPGNKSLPSSSHVSYKNKSNMTHQSSSSSTKSNPYSGSKTVGLLEIKAATDIENDKIQRKVKSEVLTTFLPMSDPVERLCMSSITLLSTDLDIDLIRSENTKKDIFHLSNNEAEEFLSR</sequence>
<feature type="compositionally biased region" description="Polar residues" evidence="5">
    <location>
        <begin position="199"/>
        <end position="218"/>
    </location>
</feature>
<protein>
    <submittedName>
        <fullName evidence="6">Uncharacterized protein</fullName>
    </submittedName>
</protein>
<keyword evidence="7" id="KW-1185">Reference proteome</keyword>
<evidence type="ECO:0000313" key="7">
    <source>
        <dbReference type="Proteomes" id="UP001153954"/>
    </source>
</evidence>
<evidence type="ECO:0000256" key="3">
    <source>
        <dbReference type="ARBA" id="ARBA00023065"/>
    </source>
</evidence>
<feature type="region of interest" description="Disordered" evidence="5">
    <location>
        <begin position="265"/>
        <end position="307"/>
    </location>
</feature>
<reference evidence="6" key="1">
    <citation type="submission" date="2022-03" db="EMBL/GenBank/DDBJ databases">
        <authorList>
            <person name="Tunstrom K."/>
        </authorList>
    </citation>
    <scope>NUCLEOTIDE SEQUENCE</scope>
</reference>
<name>A0AAU9TBB1_EUPED</name>
<evidence type="ECO:0000256" key="1">
    <source>
        <dbReference type="ARBA" id="ARBA00005850"/>
    </source>
</evidence>
<dbReference type="Proteomes" id="UP001153954">
    <property type="component" value="Unassembled WGS sequence"/>
</dbReference>
<accession>A0AAU9TBB1</accession>
<evidence type="ECO:0000256" key="2">
    <source>
        <dbReference type="ARBA" id="ARBA00022448"/>
    </source>
</evidence>
<comment type="function">
    <text evidence="4">Subunit of the V1 complex of vacuolar(H+)-ATPase (V-ATPase), a multisubunit enzyme composed of a peripheral complex (V1) that hydrolyzes ATP and a membrane integral complex (V0) that translocates protons. V-ATPase is responsible for acidifying and maintaining the pH of intracellular compartments and in some cell types, is targeted to the plasma membrane, where it is responsible for acidifying the extracellular environment.</text>
</comment>
<evidence type="ECO:0000256" key="5">
    <source>
        <dbReference type="SAM" id="MobiDB-lite"/>
    </source>
</evidence>
<dbReference type="Pfam" id="PF01813">
    <property type="entry name" value="ATP-synt_D"/>
    <property type="match status" value="1"/>
</dbReference>
<dbReference type="AlphaFoldDB" id="A0AAU9TBB1"/>
<feature type="region of interest" description="Disordered" evidence="5">
    <location>
        <begin position="187"/>
        <end position="233"/>
    </location>
</feature>
<dbReference type="EMBL" id="CAKOGL010000002">
    <property type="protein sequence ID" value="CAH2084146.1"/>
    <property type="molecule type" value="Genomic_DNA"/>
</dbReference>